<evidence type="ECO:0000313" key="16">
    <source>
        <dbReference type="Proteomes" id="UP000324479"/>
    </source>
</evidence>
<sequence>MIETIILAVVQGIAEFLPISSSGHLVILGALMNQITGTLPSESPTLEIILHTGTLGSILVVFWRRILDLLSSDRRVIPLLIVGTLPAAVIGLTIKAQFAWILKNPLLAGAMLIVTGCMLILLGKLSQRDKEYRNLSLLGAFLVGCFQAFAILPGISRSGSTILGGRLMGLKTDDAVTFSFLLAIPAIGGATLLAIKDVVEQIQLGQPLDEGPLELVAGALVSFLVGIVALKWLIGWSRQEKLHWFAAWCIPAGLLVIALCFAGWFEPNRTESPVLSGTASALDRP</sequence>
<evidence type="ECO:0000256" key="7">
    <source>
        <dbReference type="ARBA" id="ARBA00022801"/>
    </source>
</evidence>
<dbReference type="EMBL" id="VWOX01000010">
    <property type="protein sequence ID" value="KAA5541465.1"/>
    <property type="molecule type" value="Genomic_DNA"/>
</dbReference>
<dbReference type="PANTHER" id="PTHR30622">
    <property type="entry name" value="UNDECAPRENYL-DIPHOSPHATASE"/>
    <property type="match status" value="1"/>
</dbReference>
<evidence type="ECO:0000256" key="3">
    <source>
        <dbReference type="ARBA" id="ARBA00012374"/>
    </source>
</evidence>
<protein>
    <recommendedName>
        <fullName evidence="4 14">Undecaprenyl-diphosphatase</fullName>
        <ecNumber evidence="3 14">3.6.1.27</ecNumber>
    </recommendedName>
    <alternativeName>
        <fullName evidence="12 14">Bacitracin resistance protein</fullName>
    </alternativeName>
    <alternativeName>
        <fullName evidence="11 14">Undecaprenyl pyrophosphate phosphatase</fullName>
    </alternativeName>
</protein>
<dbReference type="EC" id="3.6.1.27" evidence="3 14"/>
<dbReference type="HAMAP" id="MF_01006">
    <property type="entry name" value="Undec_diphosphatase"/>
    <property type="match status" value="1"/>
</dbReference>
<evidence type="ECO:0000313" key="15">
    <source>
        <dbReference type="EMBL" id="KAA5541465.1"/>
    </source>
</evidence>
<gene>
    <name evidence="14" type="primary">uppP</name>
    <name evidence="15" type="ORF">FYK55_18050</name>
</gene>
<keyword evidence="6 14" id="KW-0812">Transmembrane</keyword>
<dbReference type="GO" id="GO:0071555">
    <property type="term" value="P:cell wall organization"/>
    <property type="evidence" value="ECO:0007669"/>
    <property type="project" value="UniProtKB-KW"/>
</dbReference>
<feature type="transmembrane region" description="Helical" evidence="14">
    <location>
        <begin position="48"/>
        <end position="67"/>
    </location>
</feature>
<name>A0A5M6D8G0_9BACT</name>
<keyword evidence="10 14" id="KW-0046">Antibiotic resistance</keyword>
<evidence type="ECO:0000256" key="6">
    <source>
        <dbReference type="ARBA" id="ARBA00022692"/>
    </source>
</evidence>
<evidence type="ECO:0000256" key="8">
    <source>
        <dbReference type="ARBA" id="ARBA00022989"/>
    </source>
</evidence>
<comment type="miscellaneous">
    <text evidence="14">Bacitracin is thought to be involved in the inhibition of peptidoglycan synthesis by sequestering undecaprenyl diphosphate, thereby reducing the pool of lipid carrier available.</text>
</comment>
<feature type="transmembrane region" description="Helical" evidence="14">
    <location>
        <begin position="242"/>
        <end position="265"/>
    </location>
</feature>
<dbReference type="RefSeq" id="WP_150077851.1">
    <property type="nucleotide sequence ID" value="NZ_VWOX01000010.1"/>
</dbReference>
<feature type="transmembrane region" description="Helical" evidence="14">
    <location>
        <begin position="175"/>
        <end position="195"/>
    </location>
</feature>
<keyword evidence="9 14" id="KW-0472">Membrane</keyword>
<evidence type="ECO:0000256" key="9">
    <source>
        <dbReference type="ARBA" id="ARBA00023136"/>
    </source>
</evidence>
<evidence type="ECO:0000256" key="12">
    <source>
        <dbReference type="ARBA" id="ARBA00032932"/>
    </source>
</evidence>
<keyword evidence="14" id="KW-0133">Cell shape</keyword>
<organism evidence="15 16">
    <name type="scientific">Roseiconus nitratireducens</name>
    <dbReference type="NCBI Taxonomy" id="2605748"/>
    <lineage>
        <taxon>Bacteria</taxon>
        <taxon>Pseudomonadati</taxon>
        <taxon>Planctomycetota</taxon>
        <taxon>Planctomycetia</taxon>
        <taxon>Pirellulales</taxon>
        <taxon>Pirellulaceae</taxon>
        <taxon>Roseiconus</taxon>
    </lineage>
</organism>
<evidence type="ECO:0000256" key="10">
    <source>
        <dbReference type="ARBA" id="ARBA00023251"/>
    </source>
</evidence>
<comment type="similarity">
    <text evidence="2 14">Belongs to the UppP family.</text>
</comment>
<keyword evidence="16" id="KW-1185">Reference proteome</keyword>
<comment type="caution">
    <text evidence="15">The sequence shown here is derived from an EMBL/GenBank/DDBJ whole genome shotgun (WGS) entry which is preliminary data.</text>
</comment>
<feature type="transmembrane region" description="Helical" evidence="14">
    <location>
        <begin position="79"/>
        <end position="100"/>
    </location>
</feature>
<keyword evidence="5 14" id="KW-1003">Cell membrane</keyword>
<dbReference type="InterPro" id="IPR003824">
    <property type="entry name" value="UppP"/>
</dbReference>
<dbReference type="GO" id="GO:0050380">
    <property type="term" value="F:undecaprenyl-diphosphatase activity"/>
    <property type="evidence" value="ECO:0007669"/>
    <property type="project" value="UniProtKB-UniRule"/>
</dbReference>
<dbReference type="PANTHER" id="PTHR30622:SF4">
    <property type="entry name" value="UNDECAPRENYL-DIPHOSPHATASE"/>
    <property type="match status" value="1"/>
</dbReference>
<dbReference type="GO" id="GO:0046677">
    <property type="term" value="P:response to antibiotic"/>
    <property type="evidence" value="ECO:0007669"/>
    <property type="project" value="UniProtKB-UniRule"/>
</dbReference>
<feature type="transmembrane region" description="Helical" evidence="14">
    <location>
        <begin position="215"/>
        <end position="236"/>
    </location>
</feature>
<keyword evidence="7 14" id="KW-0378">Hydrolase</keyword>
<accession>A0A5M6D8G0</accession>
<proteinExistence type="inferred from homology"/>
<evidence type="ECO:0000256" key="1">
    <source>
        <dbReference type="ARBA" id="ARBA00004651"/>
    </source>
</evidence>
<dbReference type="GO" id="GO:0009252">
    <property type="term" value="P:peptidoglycan biosynthetic process"/>
    <property type="evidence" value="ECO:0007669"/>
    <property type="project" value="UniProtKB-KW"/>
</dbReference>
<dbReference type="Pfam" id="PF02673">
    <property type="entry name" value="BacA"/>
    <property type="match status" value="1"/>
</dbReference>
<evidence type="ECO:0000256" key="13">
    <source>
        <dbReference type="ARBA" id="ARBA00047594"/>
    </source>
</evidence>
<keyword evidence="14" id="KW-0961">Cell wall biogenesis/degradation</keyword>
<dbReference type="GO" id="GO:0005886">
    <property type="term" value="C:plasma membrane"/>
    <property type="evidence" value="ECO:0007669"/>
    <property type="project" value="UniProtKB-SubCell"/>
</dbReference>
<comment type="function">
    <text evidence="14">Catalyzes the dephosphorylation of undecaprenyl diphosphate (UPP). Confers resistance to bacitracin.</text>
</comment>
<dbReference type="Proteomes" id="UP000324479">
    <property type="component" value="Unassembled WGS sequence"/>
</dbReference>
<evidence type="ECO:0000256" key="14">
    <source>
        <dbReference type="HAMAP-Rule" id="MF_01006"/>
    </source>
</evidence>
<keyword evidence="8 14" id="KW-1133">Transmembrane helix</keyword>
<feature type="transmembrane region" description="Helical" evidence="14">
    <location>
        <begin position="106"/>
        <end position="123"/>
    </location>
</feature>
<reference evidence="15 16" key="1">
    <citation type="submission" date="2019-08" db="EMBL/GenBank/DDBJ databases">
        <authorList>
            <person name="Dhanesh K."/>
            <person name="Kumar G."/>
            <person name="Sasikala C."/>
            <person name="Venkata Ramana C."/>
        </authorList>
    </citation>
    <scope>NUCLEOTIDE SEQUENCE [LARGE SCALE GENOMIC DNA]</scope>
    <source>
        <strain evidence="15 16">JC645</strain>
    </source>
</reference>
<dbReference type="AlphaFoldDB" id="A0A5M6D8G0"/>
<dbReference type="GO" id="GO:0008360">
    <property type="term" value="P:regulation of cell shape"/>
    <property type="evidence" value="ECO:0007669"/>
    <property type="project" value="UniProtKB-KW"/>
</dbReference>
<evidence type="ECO:0000256" key="5">
    <source>
        <dbReference type="ARBA" id="ARBA00022475"/>
    </source>
</evidence>
<evidence type="ECO:0000256" key="11">
    <source>
        <dbReference type="ARBA" id="ARBA00032707"/>
    </source>
</evidence>
<comment type="subcellular location">
    <subcellularLocation>
        <location evidence="1 14">Cell membrane</location>
        <topology evidence="1 14">Multi-pass membrane protein</topology>
    </subcellularLocation>
</comment>
<evidence type="ECO:0000256" key="2">
    <source>
        <dbReference type="ARBA" id="ARBA00010621"/>
    </source>
</evidence>
<evidence type="ECO:0000256" key="4">
    <source>
        <dbReference type="ARBA" id="ARBA00021581"/>
    </source>
</evidence>
<keyword evidence="14" id="KW-0573">Peptidoglycan synthesis</keyword>
<comment type="catalytic activity">
    <reaction evidence="13 14">
        <text>di-trans,octa-cis-undecaprenyl diphosphate + H2O = di-trans,octa-cis-undecaprenyl phosphate + phosphate + H(+)</text>
        <dbReference type="Rhea" id="RHEA:28094"/>
        <dbReference type="ChEBI" id="CHEBI:15377"/>
        <dbReference type="ChEBI" id="CHEBI:15378"/>
        <dbReference type="ChEBI" id="CHEBI:43474"/>
        <dbReference type="ChEBI" id="CHEBI:58405"/>
        <dbReference type="ChEBI" id="CHEBI:60392"/>
        <dbReference type="EC" id="3.6.1.27"/>
    </reaction>
</comment>